<dbReference type="SUPFAM" id="SSF57756">
    <property type="entry name" value="Retrovirus zinc finger-like domains"/>
    <property type="match status" value="1"/>
</dbReference>
<dbReference type="GO" id="GO:0003676">
    <property type="term" value="F:nucleic acid binding"/>
    <property type="evidence" value="ECO:0007669"/>
    <property type="project" value="InterPro"/>
</dbReference>
<sequence>MIEDDDDEEEDDLSEDLALLMKKMRTLKNKFASKSKGKCFNYGSKNHFVRDCPKPKTFKSQDSSDEEEDPKAKQKKKRNFNKDKSKGKGKVQDYKKKLSRKILVGEWTSDTSSSSSDDEEVADLAMIKITLPRALPSPPTCLWSQANLERVRMRAAMTTMMRSSHVPSFGVCLSKPATSLSRNPKCWI</sequence>
<evidence type="ECO:0000313" key="3">
    <source>
        <dbReference type="Proteomes" id="UP001054889"/>
    </source>
</evidence>
<dbReference type="AlphaFoldDB" id="A0AAV5FMP7"/>
<dbReference type="GO" id="GO:0008270">
    <property type="term" value="F:zinc ion binding"/>
    <property type="evidence" value="ECO:0007669"/>
    <property type="project" value="InterPro"/>
</dbReference>
<evidence type="ECO:0008006" key="4">
    <source>
        <dbReference type="Google" id="ProtNLM"/>
    </source>
</evidence>
<name>A0AAV5FMP7_ELECO</name>
<feature type="compositionally biased region" description="Basic and acidic residues" evidence="1">
    <location>
        <begin position="80"/>
        <end position="93"/>
    </location>
</feature>
<gene>
    <name evidence="2" type="primary">gb25952</name>
    <name evidence="2" type="ORF">PR202_gb25952</name>
</gene>
<dbReference type="Gene3D" id="4.10.60.10">
    <property type="entry name" value="Zinc finger, CCHC-type"/>
    <property type="match status" value="1"/>
</dbReference>
<comment type="caution">
    <text evidence="2">The sequence shown here is derived from an EMBL/GenBank/DDBJ whole genome shotgun (WGS) entry which is preliminary data.</text>
</comment>
<reference evidence="2" key="2">
    <citation type="submission" date="2021-12" db="EMBL/GenBank/DDBJ databases">
        <title>Resequencing data analysis of finger millet.</title>
        <authorList>
            <person name="Hatakeyama M."/>
            <person name="Aluri S."/>
            <person name="Balachadran M.T."/>
            <person name="Sivarajan S.R."/>
            <person name="Poveda L."/>
            <person name="Shimizu-Inatsugi R."/>
            <person name="Schlapbach R."/>
            <person name="Sreeman S.M."/>
            <person name="Shimizu K.K."/>
        </authorList>
    </citation>
    <scope>NUCLEOTIDE SEQUENCE</scope>
</reference>
<feature type="region of interest" description="Disordered" evidence="1">
    <location>
        <begin position="36"/>
        <end position="93"/>
    </location>
</feature>
<evidence type="ECO:0000313" key="2">
    <source>
        <dbReference type="EMBL" id="GJN37033.1"/>
    </source>
</evidence>
<dbReference type="Proteomes" id="UP001054889">
    <property type="component" value="Unassembled WGS sequence"/>
</dbReference>
<reference evidence="2" key="1">
    <citation type="journal article" date="2018" name="DNA Res.">
        <title>Multiple hybrid de novo genome assembly of finger millet, an orphan allotetraploid crop.</title>
        <authorList>
            <person name="Hatakeyama M."/>
            <person name="Aluri S."/>
            <person name="Balachadran M.T."/>
            <person name="Sivarajan S.R."/>
            <person name="Patrignani A."/>
            <person name="Gruter S."/>
            <person name="Poveda L."/>
            <person name="Shimizu-Inatsugi R."/>
            <person name="Baeten J."/>
            <person name="Francoijs K.J."/>
            <person name="Nataraja K.N."/>
            <person name="Reddy Y.A.N."/>
            <person name="Phadnis S."/>
            <person name="Ravikumar R.L."/>
            <person name="Schlapbach R."/>
            <person name="Sreeman S.M."/>
            <person name="Shimizu K.K."/>
        </authorList>
    </citation>
    <scope>NUCLEOTIDE SEQUENCE</scope>
</reference>
<proteinExistence type="predicted"/>
<protein>
    <recommendedName>
        <fullName evidence="4">CCHC-type domain-containing protein</fullName>
    </recommendedName>
</protein>
<organism evidence="2 3">
    <name type="scientific">Eleusine coracana subsp. coracana</name>
    <dbReference type="NCBI Taxonomy" id="191504"/>
    <lineage>
        <taxon>Eukaryota</taxon>
        <taxon>Viridiplantae</taxon>
        <taxon>Streptophyta</taxon>
        <taxon>Embryophyta</taxon>
        <taxon>Tracheophyta</taxon>
        <taxon>Spermatophyta</taxon>
        <taxon>Magnoliopsida</taxon>
        <taxon>Liliopsida</taxon>
        <taxon>Poales</taxon>
        <taxon>Poaceae</taxon>
        <taxon>PACMAD clade</taxon>
        <taxon>Chloridoideae</taxon>
        <taxon>Cynodonteae</taxon>
        <taxon>Eleusininae</taxon>
        <taxon>Eleusine</taxon>
    </lineage>
</organism>
<evidence type="ECO:0000256" key="1">
    <source>
        <dbReference type="SAM" id="MobiDB-lite"/>
    </source>
</evidence>
<dbReference type="InterPro" id="IPR036875">
    <property type="entry name" value="Znf_CCHC_sf"/>
</dbReference>
<dbReference type="EMBL" id="BQKI01000092">
    <property type="protein sequence ID" value="GJN37033.1"/>
    <property type="molecule type" value="Genomic_DNA"/>
</dbReference>
<accession>A0AAV5FMP7</accession>
<keyword evidence="3" id="KW-1185">Reference proteome</keyword>